<accession>A0A450TH25</accession>
<sequence>MTCNVLTVSPTEPVEGGKGGKGGDFQITNADFVAAVFPIVPDGAFVAVCSKSGDPGLGGWSASRIDQGAVNLPAANNNYLGCSSFYPGNDGSFKARKAQFAACHFLMLDDLGAKVPLDRLADRRKRQSRLHTLLMTRAASAMTPTIY</sequence>
<gene>
    <name evidence="1" type="ORF">BECKDK2373B_GA0170837_117015</name>
</gene>
<dbReference type="AlphaFoldDB" id="A0A450TH25"/>
<protein>
    <submittedName>
        <fullName evidence="1">Uncharacterized protein</fullName>
    </submittedName>
</protein>
<organism evidence="1">
    <name type="scientific">Candidatus Kentrum sp. DK</name>
    <dbReference type="NCBI Taxonomy" id="2126562"/>
    <lineage>
        <taxon>Bacteria</taxon>
        <taxon>Pseudomonadati</taxon>
        <taxon>Pseudomonadota</taxon>
        <taxon>Gammaproteobacteria</taxon>
        <taxon>Candidatus Kentrum</taxon>
    </lineage>
</organism>
<evidence type="ECO:0000313" key="1">
    <source>
        <dbReference type="EMBL" id="VFJ66497.1"/>
    </source>
</evidence>
<reference evidence="1" key="1">
    <citation type="submission" date="2019-02" db="EMBL/GenBank/DDBJ databases">
        <authorList>
            <person name="Gruber-Vodicka R. H."/>
            <person name="Seah K. B. B."/>
        </authorList>
    </citation>
    <scope>NUCLEOTIDE SEQUENCE</scope>
    <source>
        <strain evidence="1">BECK_DK47</strain>
    </source>
</reference>
<proteinExistence type="predicted"/>
<name>A0A450TH25_9GAMM</name>
<dbReference type="EMBL" id="CAADEX010000170">
    <property type="protein sequence ID" value="VFJ66497.1"/>
    <property type="molecule type" value="Genomic_DNA"/>
</dbReference>